<dbReference type="AlphaFoldDB" id="A0A4P2VVG6"/>
<dbReference type="InterPro" id="IPR038765">
    <property type="entry name" value="Papain-like_cys_pep_sf"/>
</dbReference>
<accession>A0A4P2VVG6</accession>
<reference evidence="2 3" key="1">
    <citation type="submission" date="2018-12" db="EMBL/GenBank/DDBJ databases">
        <title>Rubrispira sanarue gen. nov., sp., nov., a member of the order Silvanigrellales, isolated from a brackish lake in Hamamatsu Japan.</title>
        <authorList>
            <person name="Maejima Y."/>
            <person name="Iino T."/>
            <person name="Muraguchi Y."/>
            <person name="Fukuda K."/>
            <person name="Nojiri H."/>
            <person name="Ohkuma M."/>
            <person name="Moriuchi R."/>
            <person name="Dohra H."/>
            <person name="Kimbara K."/>
            <person name="Shintani M."/>
        </authorList>
    </citation>
    <scope>NUCLEOTIDE SEQUENCE [LARGE SCALE GENOMIC DNA]</scope>
    <source>
        <strain evidence="2 3">RF1110005</strain>
    </source>
</reference>
<dbReference type="Gene3D" id="3.10.620.30">
    <property type="match status" value="1"/>
</dbReference>
<dbReference type="OrthoDB" id="98874at2"/>
<keyword evidence="3" id="KW-1185">Reference proteome</keyword>
<dbReference type="Pfam" id="PF12969">
    <property type="entry name" value="DUF3857"/>
    <property type="match status" value="1"/>
</dbReference>
<evidence type="ECO:0000313" key="3">
    <source>
        <dbReference type="Proteomes" id="UP000291236"/>
    </source>
</evidence>
<organism evidence="2 3">
    <name type="scientific">Fluviispira sanaruensis</name>
    <dbReference type="NCBI Taxonomy" id="2493639"/>
    <lineage>
        <taxon>Bacteria</taxon>
        <taxon>Pseudomonadati</taxon>
        <taxon>Bdellovibrionota</taxon>
        <taxon>Oligoflexia</taxon>
        <taxon>Silvanigrellales</taxon>
        <taxon>Silvanigrellaceae</taxon>
        <taxon>Fluviispira</taxon>
    </lineage>
</organism>
<gene>
    <name evidence="2" type="ORF">JCM31447_13450</name>
</gene>
<dbReference type="InterPro" id="IPR024618">
    <property type="entry name" value="DUF3857"/>
</dbReference>
<sequence length="640" mass="73981">MNINIFYQRQIIKAMIVLFFILFARTAIARWQKIEEVTHNIDYYDREINVDEKGLFTDKMKVKITLTKDSASDNFLTQPISYDPSIENIKILEAYTIYDGKKYKVPQKDIEDKSIASNSLGFRNENQILIKFHNVKKGAELYLSIFKKTKETFVPKLFAKEFLFNFSGYLLSANIKINSKIPLYSAISDKNEALEFKEIKNNSTQTINIKLKKPYLKVIVDEDFAFLNISEVPLIAISSYNSWKKISDNKLKKYEDILSQKIPDIFENILSEAAKKENINDKINVVTSGIAEKIKYFGDWRSLESGFDPRDLAEIAKTGLGDCKDYSIITTAILRKLGITSNVAYVYSAIDFQEYPVNLPNLYSFNHMIVQVEYDGKIKWIDPTQGLSFAQGVFPNIADRDALVVKANSVGLEHIPALTADDLNIVKKEVHDFSEKGMVFRKGSVELKNFAAEKLTGLELQHSKETIDNYLANLFSPNNSTIMSYNFEDYDFKSRVVHDETINYIIKMKSNELRTDLGNAYMLNAMDNHVNNYLFKTDDRKSDLYINYLIKYKDIKLLKNVYRSNRDFKGCEVKSKWADFSRKIVDKEDGVEIIDFVEKKQRHILNHELLSKEFNDFQEEIDSCINRFAIINSSKIYKGS</sequence>
<protein>
    <submittedName>
        <fullName evidence="2">DUF3857 domain-containing protein</fullName>
    </submittedName>
</protein>
<dbReference type="SUPFAM" id="SSF54001">
    <property type="entry name" value="Cysteine proteinases"/>
    <property type="match status" value="1"/>
</dbReference>
<dbReference type="KEGG" id="sbf:JCM31447_13450"/>
<name>A0A4P2VVG6_FLUSA</name>
<evidence type="ECO:0000313" key="2">
    <source>
        <dbReference type="EMBL" id="BBH52902.1"/>
    </source>
</evidence>
<dbReference type="Proteomes" id="UP000291236">
    <property type="component" value="Chromosome"/>
</dbReference>
<proteinExistence type="predicted"/>
<dbReference type="EMBL" id="AP019368">
    <property type="protein sequence ID" value="BBH52902.1"/>
    <property type="molecule type" value="Genomic_DNA"/>
</dbReference>
<evidence type="ECO:0000259" key="1">
    <source>
        <dbReference type="Pfam" id="PF12969"/>
    </source>
</evidence>
<dbReference type="Gene3D" id="2.60.40.3140">
    <property type="match status" value="1"/>
</dbReference>
<feature type="domain" description="DUF3857" evidence="1">
    <location>
        <begin position="62"/>
        <end position="167"/>
    </location>
</feature>
<dbReference type="RefSeq" id="WP_130607776.1">
    <property type="nucleotide sequence ID" value="NZ_AP019368.1"/>
</dbReference>